<evidence type="ECO:0000313" key="5">
    <source>
        <dbReference type="EMBL" id="KAK8850212.1"/>
    </source>
</evidence>
<keyword evidence="2" id="KW-0560">Oxidoreductase</keyword>
<proteinExistence type="predicted"/>
<evidence type="ECO:0000259" key="3">
    <source>
        <dbReference type="Pfam" id="PF00724"/>
    </source>
</evidence>
<dbReference type="EMBL" id="JAPFFF010000223">
    <property type="protein sequence ID" value="KAK8835165.1"/>
    <property type="molecule type" value="Genomic_DNA"/>
</dbReference>
<dbReference type="InterPro" id="IPR013785">
    <property type="entry name" value="Aldolase_TIM"/>
</dbReference>
<evidence type="ECO:0000256" key="2">
    <source>
        <dbReference type="ARBA" id="ARBA00023002"/>
    </source>
</evidence>
<comment type="caution">
    <text evidence="5">The sequence shown here is derived from an EMBL/GenBank/DDBJ whole genome shotgun (WGS) entry which is preliminary data.</text>
</comment>
<keyword evidence="1" id="KW-0285">Flavoprotein</keyword>
<dbReference type="Pfam" id="PF00724">
    <property type="entry name" value="Oxidored_FMN"/>
    <property type="match status" value="1"/>
</dbReference>
<dbReference type="SUPFAM" id="SSF51395">
    <property type="entry name" value="FMN-linked oxidoreductases"/>
    <property type="match status" value="1"/>
</dbReference>
<dbReference type="Gene3D" id="3.20.20.70">
    <property type="entry name" value="Aldolase class I"/>
    <property type="match status" value="1"/>
</dbReference>
<dbReference type="EMBL" id="JAPFFF010000024">
    <property type="protein sequence ID" value="KAK8850212.1"/>
    <property type="molecule type" value="Genomic_DNA"/>
</dbReference>
<dbReference type="InterPro" id="IPR001155">
    <property type="entry name" value="OxRdtase_FMN_N"/>
</dbReference>
<protein>
    <recommendedName>
        <fullName evidence="3">NADH:flavin oxidoreductase/NADH oxidase N-terminal domain-containing protein</fullName>
    </recommendedName>
</protein>
<dbReference type="Proteomes" id="UP001470230">
    <property type="component" value="Unassembled WGS sequence"/>
</dbReference>
<dbReference type="PANTHER" id="PTHR43656">
    <property type="entry name" value="BINDING OXIDOREDUCTASE, PUTATIVE (AFU_ORTHOLOGUE AFUA_2G08260)-RELATED"/>
    <property type="match status" value="1"/>
</dbReference>
<dbReference type="PANTHER" id="PTHR43656:SF2">
    <property type="entry name" value="BINDING OXIDOREDUCTASE, PUTATIVE (AFU_ORTHOLOGUE AFUA_2G08260)-RELATED"/>
    <property type="match status" value="1"/>
</dbReference>
<reference evidence="5 6" key="1">
    <citation type="submission" date="2024-04" db="EMBL/GenBank/DDBJ databases">
        <title>Tritrichomonas musculus Genome.</title>
        <authorList>
            <person name="Alves-Ferreira E."/>
            <person name="Grigg M."/>
            <person name="Lorenzi H."/>
            <person name="Galac M."/>
        </authorList>
    </citation>
    <scope>NUCLEOTIDE SEQUENCE [LARGE SCALE GENOMIC DNA]</scope>
    <source>
        <strain evidence="5 6">EAF2021</strain>
    </source>
</reference>
<evidence type="ECO:0000256" key="1">
    <source>
        <dbReference type="ARBA" id="ARBA00022630"/>
    </source>
</evidence>
<evidence type="ECO:0000313" key="4">
    <source>
        <dbReference type="EMBL" id="KAK8835165.1"/>
    </source>
</evidence>
<gene>
    <name evidence="4" type="ORF">M9Y10_018023</name>
    <name evidence="5" type="ORF">M9Y10_018336</name>
</gene>
<keyword evidence="6" id="KW-1185">Reference proteome</keyword>
<accession>A0ABR2HNY0</accession>
<organism evidence="5 6">
    <name type="scientific">Tritrichomonas musculus</name>
    <dbReference type="NCBI Taxonomy" id="1915356"/>
    <lineage>
        <taxon>Eukaryota</taxon>
        <taxon>Metamonada</taxon>
        <taxon>Parabasalia</taxon>
        <taxon>Tritrichomonadida</taxon>
        <taxon>Tritrichomonadidae</taxon>
        <taxon>Tritrichomonas</taxon>
    </lineage>
</organism>
<dbReference type="InterPro" id="IPR051799">
    <property type="entry name" value="NADH_flavin_oxidoreductase"/>
</dbReference>
<feature type="domain" description="NADH:flavin oxidoreductase/NADH oxidase N-terminal" evidence="3">
    <location>
        <begin position="4"/>
        <end position="314"/>
    </location>
</feature>
<evidence type="ECO:0000313" key="6">
    <source>
        <dbReference type="Proteomes" id="UP001470230"/>
    </source>
</evidence>
<sequence>MSILFSPTKIGSMTIKNRFIRYPMYKSSRSKDGSINPVLLKIIERLSKGEIGLIIPKFIYSFDNYKTNPSNSAIVKQKDSQSWISTIQKVHKNGSKLVFRIWHQGLNTIPNVNKTPDHILDLTQTEIEDIIEAFQKTAHEAKKVGADGIELNESYDHLFSKFLSPLNNHRTDKYGGSFENRARIVSETAEAIKKVAGPDFTVLVNMNGNQLMKYGTSLEMASHYISIIKKTVDMFEVSCDIPNINVKTLKEDKEDIIKNAYLFMLSEAFNLSYAEFIKQNNPDTVVASVGKYSNVSFMEDAVLNHSIDAISISNAMFNVNSIKKINTGSFSKIH</sequence>
<name>A0ABR2HNY0_9EUKA</name>